<feature type="domain" description="InvasinE Adhesion" evidence="3">
    <location>
        <begin position="1455"/>
        <end position="1596"/>
    </location>
</feature>
<feature type="domain" description="InvasinE Adhesion" evidence="3">
    <location>
        <begin position="337"/>
        <end position="462"/>
    </location>
</feature>
<dbReference type="InterPro" id="IPR008541">
    <property type="entry name" value="InvE_AD"/>
</dbReference>
<dbReference type="Proteomes" id="UP000430081">
    <property type="component" value="Unassembled WGS sequence"/>
</dbReference>
<protein>
    <submittedName>
        <fullName evidence="4">RatA-like protein</fullName>
    </submittedName>
</protein>
<evidence type="ECO:0000313" key="4">
    <source>
        <dbReference type="EMBL" id="MWL01915.1"/>
    </source>
</evidence>
<feature type="region of interest" description="Disordered" evidence="1">
    <location>
        <begin position="1054"/>
        <end position="1093"/>
    </location>
</feature>
<sequence length="2179" mass="232332">MTVLIMKGRVSLMDGISKLYSRMAFLLALLLVVLPVDAALKSGPWTPSTQSTGAVNGTVPLADSASVPVYQGSTQLDPAKEYDIPNTAKPGEFSADATAATMLLTNEHDTEGDLFADPPQMIWENQASPSASLVWAEAATPDTPLNPQPQTDKSFCAQDLAGHKLVATPQFSAETTPPTLDLLTITGIPNRGPIPLSEQRVTMNIAAAQSDLVTISADHRVDSLDASKVKVGETITLTVTTKNCAGDVAGNIPFTIKRDDAKNRQDIVNNSNPVKLDTTELTTTATEYRGTTDANGVATVLVTQASGPGVKTPLKVSLSGITQTSAVNVIFTVITSPDVTQAQMWGHMPDTITAQGYTFTRPQLAGEVSDEDATVSDDHNETWALFDWSSADSHCDIMPGMRAFGALASVVHSVHDEFGWPVEGNFYWSSLAGMAGYHHAPDMVNRREEQKADATQLLVSCVDKADPDVEPEITLVTGAEDSSIGNATKVKVGDEINMRLTITDKKNNNQPLPYYYYTLTVGDAKSRNGDNADQAQWNEHPVQITGTDLQKSDVRFYEGMTDANGQASLTLSQPDGAGVRTTITAAMRENFSAQATSDVIFTVITSPDVTQAHMWGHMAGIINEGNIFKRPLLAAEAANEKGDFHENNEDWALFEQGGSMQAECGVGHIPSKTSLGDLYAAHPGNAIGTEYGWPTQGYDYLAAKEVEDPLYSVDLGNGDVDTYSGSKNNYLSCSGNETVTKISVTTDHDVTPTKAQAKVGEKILMTVHTYNIINNDPVPYASFTITKSLSLNRQGVSTGYTDSSNGAIVMDGVTYGSSQGSMVYSGTTDRNGDAVVTLEQPQGVGLQTPLTIAPPNSGISNVDVDYTVVFTVATSPDAVSANMWGHMDDAIMVDSMTFNRPKLKSEVSSSVGELTENNETWARMTWKDTSNTSAGGCGVNMLPRRNQLAALYNANSGNAIQTVHGWPTGRQAYWSSTPADLANDYYATWLNNGNEISGKEEQQYVTCLATANAPAAQITLELVDQAQWNGTENAAYLKKGETLPLKVTVKDAAGNPMPDMPFNLSRGDGYTRSDGNGGAAEKHTAGSSDSIVSPVEINGTSLNDAATLYSGMTGSDGTATLNVTRPDTHGTKVTLTAALYSDPTKTAALDTIFTVVTSPDTAKARMWGHMPETLTAGGITFKRPVVKAELGNIKNRSFQASDNESWALFNWTTAASASANDKGCGTDYIPVKASLQALYSAYPGKSINVAQGWPILNYQYYSSTPDTSSVMERKYATVDLGTGAGGTVKPGDSKTTGDMAYLTCQTTKASAPTLIKLNYEPAQWDSVNSAIKVKKGETANVIVETYDAQNQPLGNVGFVLELKSLYGKDRQGEAHNGNQENLMVVTDAYNNTVVGFETAAYKTVYGVTGDDGTTILKINQDNSSGLKTDLIASLDSNPAVRSDPESVIFTVITSPDSTQAQYWGHMPETLTAQNGAVMKRPLLQKEGGTTNGITINNETWMKQTFSDALAGVNGGCGANLAVSGDLASLYAAYPDRTLNSAEGWPLQVSAASTDNNYWAQDQVPVWYILYNQYVNMANGSVGQTSTASEEHLQICSQTAPAQPAQIEMTSTTAFNAEKAAVVVKKGESIPVMVTIKDSAGNPVPNALFQLSRDYSTNRAGVNQGASASAADDVAVTEFLPVNPQFPESAFTLNAPYAGSASSTRYERVGADGKATFTLNQDKGTGLKTVFTASLTNDASKKAELPLMYTVITSPDTPVANFWGYMTETYASPDGTLYRRPLLYNELTGVARGTKKTIAGEDWNIYLAQETDKSGETQCDIPYQPTVDELVELVDPATLFVNTGWPMVGYTSDNGNSLATWASDRSTSASKKYQFVRMWNGEVSGTDDTHYNRTNMWQLCRVNPHVTQTRIKLSSSAFDANAQAAKAKKGDGLPMTVTVTDSSGKPIAGAYVRILRGAATNRAGATVNTAADDMKVNIGNSIASLTYANAAFNDPNTTVTGADGTFSFNLSEDATTGLKTPITALLMSDTNIQDSMETIFTVPGSPDSTDASYWGHMPDTATVNGKTLHRPLLAKEVQSGAAGTTTVPGSSETWALGYIDNAGHDDFASQCGSLNNAPEQSDVQALHSSFFSLGWPSSGSYSYLTKTLSGGKYYSYNQTNGSGAFNAVPTSTLGFLSCVQ</sequence>
<dbReference type="InterPro" id="IPR008542">
    <property type="entry name" value="BIg21"/>
</dbReference>
<dbReference type="Pfam" id="PF05689">
    <property type="entry name" value="InvE_AD"/>
    <property type="match status" value="7"/>
</dbReference>
<reference evidence="4 5" key="1">
    <citation type="submission" date="2019-12" db="EMBL/GenBank/DDBJ databases">
        <title>Enteriobacteria Tanzani isolates_10432.</title>
        <authorList>
            <person name="Subbiah M."/>
            <person name="Call D."/>
        </authorList>
    </citation>
    <scope>NUCLEOTIDE SEQUENCE [LARGE SCALE GENOMIC DNA]</scope>
    <source>
        <strain evidence="4 5">10432wG7</strain>
    </source>
</reference>
<feature type="domain" description="Bacterial Immunoglobulin-like 21" evidence="2">
    <location>
        <begin position="232"/>
        <end position="334"/>
    </location>
</feature>
<evidence type="ECO:0000256" key="1">
    <source>
        <dbReference type="SAM" id="MobiDB-lite"/>
    </source>
</evidence>
<comment type="caution">
    <text evidence="4">The sequence shown here is derived from an EMBL/GenBank/DDBJ whole genome shotgun (WGS) entry which is preliminary data.</text>
</comment>
<organism evidence="4 5">
    <name type="scientific">Escherichia coli</name>
    <dbReference type="NCBI Taxonomy" id="562"/>
    <lineage>
        <taxon>Bacteria</taxon>
        <taxon>Pseudomonadati</taxon>
        <taxon>Pseudomonadota</taxon>
        <taxon>Gammaproteobacteria</taxon>
        <taxon>Enterobacterales</taxon>
        <taxon>Enterobacteriaceae</taxon>
        <taxon>Escherichia</taxon>
    </lineage>
</organism>
<name>A0A6D0DAD2_ECOLX</name>
<gene>
    <name evidence="4" type="ORF">GQM13_00420</name>
</gene>
<feature type="domain" description="InvasinE Adhesion" evidence="3">
    <location>
        <begin position="607"/>
        <end position="734"/>
    </location>
</feature>
<evidence type="ECO:0000259" key="2">
    <source>
        <dbReference type="Pfam" id="PF05688"/>
    </source>
</evidence>
<accession>A0A6D0DAD2</accession>
<dbReference type="EMBL" id="WTMQ01000001">
    <property type="protein sequence ID" value="MWL01915.1"/>
    <property type="molecule type" value="Genomic_DNA"/>
</dbReference>
<feature type="domain" description="InvasinE Adhesion" evidence="3">
    <location>
        <begin position="1159"/>
        <end position="1304"/>
    </location>
</feature>
<proteinExistence type="predicted"/>
<feature type="domain" description="InvasinE Adhesion" evidence="3">
    <location>
        <begin position="2045"/>
        <end position="2177"/>
    </location>
</feature>
<feature type="domain" description="InvasinE Adhesion" evidence="3">
    <location>
        <begin position="876"/>
        <end position="1008"/>
    </location>
</feature>
<feature type="domain" description="InvasinE Adhesion" evidence="3">
    <location>
        <begin position="1754"/>
        <end position="1889"/>
    </location>
</feature>
<evidence type="ECO:0000259" key="3">
    <source>
        <dbReference type="Pfam" id="PF05689"/>
    </source>
</evidence>
<feature type="domain" description="Bacterial Immunoglobulin-like 21" evidence="2">
    <location>
        <begin position="1626"/>
        <end position="1751"/>
    </location>
</feature>
<dbReference type="Pfam" id="PF05688">
    <property type="entry name" value="BIg21"/>
    <property type="match status" value="7"/>
</dbReference>
<feature type="domain" description="Bacterial Immunoglobulin-like 21" evidence="2">
    <location>
        <begin position="760"/>
        <end position="872"/>
    </location>
</feature>
<evidence type="ECO:0000313" key="5">
    <source>
        <dbReference type="Proteomes" id="UP000430081"/>
    </source>
</evidence>
<feature type="domain" description="Bacterial Immunoglobulin-like 21" evidence="2">
    <location>
        <begin position="1336"/>
        <end position="1452"/>
    </location>
</feature>
<feature type="domain" description="Bacterial Immunoglobulin-like 21" evidence="2">
    <location>
        <begin position="1929"/>
        <end position="2041"/>
    </location>
</feature>
<feature type="domain" description="Bacterial Immunoglobulin-like 21" evidence="2">
    <location>
        <begin position="1040"/>
        <end position="1156"/>
    </location>
</feature>
<feature type="domain" description="Bacterial Immunoglobulin-like 21" evidence="2">
    <location>
        <begin position="498"/>
        <end position="604"/>
    </location>
</feature>
<dbReference type="InterPro" id="IPR013783">
    <property type="entry name" value="Ig-like_fold"/>
</dbReference>
<dbReference type="Gene3D" id="2.60.40.10">
    <property type="entry name" value="Immunoglobulins"/>
    <property type="match status" value="1"/>
</dbReference>